<keyword evidence="5" id="KW-0677">Repeat</keyword>
<dbReference type="SUPFAM" id="SSF48452">
    <property type="entry name" value="TPR-like"/>
    <property type="match status" value="3"/>
</dbReference>
<keyword evidence="6" id="KW-0802">TPR repeat</keyword>
<dbReference type="PRINTS" id="PR00381">
    <property type="entry name" value="KINESINLIGHT"/>
</dbReference>
<dbReference type="RefSeq" id="WP_378965163.1">
    <property type="nucleotide sequence ID" value="NZ_JBHTBJ010000003.1"/>
</dbReference>
<feature type="domain" description="NB-ARC" evidence="11">
    <location>
        <begin position="72"/>
        <end position="207"/>
    </location>
</feature>
<evidence type="ECO:0000256" key="10">
    <source>
        <dbReference type="SAM" id="MobiDB-lite"/>
    </source>
</evidence>
<dbReference type="Pfam" id="PF13424">
    <property type="entry name" value="TPR_12"/>
    <property type="match status" value="3"/>
</dbReference>
<dbReference type="EMBL" id="JBHTBJ010000003">
    <property type="protein sequence ID" value="MFC7273585.1"/>
    <property type="molecule type" value="Genomic_DNA"/>
</dbReference>
<dbReference type="InterPro" id="IPR011990">
    <property type="entry name" value="TPR-like_helical_dom_sf"/>
</dbReference>
<protein>
    <submittedName>
        <fullName evidence="12">Tetratricopeptide repeat protein</fullName>
    </submittedName>
</protein>
<name>A0ABW2HM86_9ACTN</name>
<keyword evidence="3" id="KW-0963">Cytoplasm</keyword>
<evidence type="ECO:0000256" key="4">
    <source>
        <dbReference type="ARBA" id="ARBA00022701"/>
    </source>
</evidence>
<dbReference type="Pfam" id="PF00931">
    <property type="entry name" value="NB-ARC"/>
    <property type="match status" value="1"/>
</dbReference>
<evidence type="ECO:0000313" key="12">
    <source>
        <dbReference type="EMBL" id="MFC7273585.1"/>
    </source>
</evidence>
<keyword evidence="7" id="KW-0175">Coiled coil</keyword>
<evidence type="ECO:0000256" key="6">
    <source>
        <dbReference type="ARBA" id="ARBA00022803"/>
    </source>
</evidence>
<evidence type="ECO:0000256" key="7">
    <source>
        <dbReference type="ARBA" id="ARBA00023054"/>
    </source>
</evidence>
<organism evidence="12 13">
    <name type="scientific">Paractinoplanes rhizophilus</name>
    <dbReference type="NCBI Taxonomy" id="1416877"/>
    <lineage>
        <taxon>Bacteria</taxon>
        <taxon>Bacillati</taxon>
        <taxon>Actinomycetota</taxon>
        <taxon>Actinomycetes</taxon>
        <taxon>Micromonosporales</taxon>
        <taxon>Micromonosporaceae</taxon>
        <taxon>Paractinoplanes</taxon>
    </lineage>
</organism>
<keyword evidence="4" id="KW-0493">Microtubule</keyword>
<dbReference type="Gene3D" id="3.40.50.300">
    <property type="entry name" value="P-loop containing nucleotide triphosphate hydrolases"/>
    <property type="match status" value="1"/>
</dbReference>
<dbReference type="InterPro" id="IPR019734">
    <property type="entry name" value="TPR_rpt"/>
</dbReference>
<comment type="caution">
    <text evidence="12">The sequence shown here is derived from an EMBL/GenBank/DDBJ whole genome shotgun (WGS) entry which is preliminary data.</text>
</comment>
<feature type="compositionally biased region" description="Low complexity" evidence="10">
    <location>
        <begin position="236"/>
        <end position="246"/>
    </location>
</feature>
<evidence type="ECO:0000256" key="3">
    <source>
        <dbReference type="ARBA" id="ARBA00022490"/>
    </source>
</evidence>
<gene>
    <name evidence="12" type="ORF">ACFQS1_06310</name>
</gene>
<keyword evidence="8" id="KW-0505">Motor protein</keyword>
<sequence>MDAAGERSVSVGVNLGIIQTGDRARAFLGPPVPLGRPQEALAPVPALVGLPRRPVRTFVGRERELAALSGATVTVHGLGGVGKSELALQFAYARRDRYSLIWWVTADEPAAIESGLAELTYRLHPDGRIVATDREAAGWAMTWLQTHPGWLLVLDNVERRADVEPLLGGLTAGSIIVTTRRDVGWDEITDETLRLDVLSPPAAADLLLTLGRPEDAVLSPPAAVDPWPTPGRPEDAALSPAAAADPSPTPGRPEDAVVAEVLAAELGYLPLALRQAGAYLRETRTGLATYLADLRTDPAGTLEAVAAGDAAERAVARVWSMTLTRITELEPLAIRLLAVLSCLAPDDLPRDVLHHLGEARPRVDRALGVLASYHMITLTGTTVAVHRLVQSVVAAGQRDDRPETLRAAMRALTETRPGGDASVRPETWPRWATLSPHINALARACPDDVGGADLAALLGEHALFDQSQGRYRAKFEAEARALRIEEAEFGPDHPFVAVRLNNLANTVVALGYPADAEPLQRRSLAITERAFGPDHPDVAIRLNNLALTLIDLGRPAEAEPLQRRALAVTESTLGAGHPAVATRLGNLAITLTELGRPAEAELLQRRALSTTENALGPDHPNVALRLTNLASCLDALDRPADSEPLLRRAVRIMEATYGPEHPHVAITMGSLGIVLLRLNRPEEAEPLLRTALATGEAAFGPDHPETATGLANLAAALEALGRPAEAVPLQQRALAILEARHGANHPAVGRLVSNLALTLATMQRFAEAEALQRRALAIAEATRDPAHPEISRRLLHLAAIVDRQGRRAEAEELVRRLRTPKAGGSGLNADE</sequence>
<keyword evidence="9" id="KW-0206">Cytoskeleton</keyword>
<dbReference type="InterPro" id="IPR002151">
    <property type="entry name" value="Kinesin_light"/>
</dbReference>
<comment type="subcellular location">
    <subcellularLocation>
        <location evidence="1">Cytoplasm</location>
        <location evidence="1">Cytoskeleton</location>
    </subcellularLocation>
</comment>
<evidence type="ECO:0000259" key="11">
    <source>
        <dbReference type="Pfam" id="PF00931"/>
    </source>
</evidence>
<reference evidence="13" key="1">
    <citation type="journal article" date="2019" name="Int. J. Syst. Evol. Microbiol.">
        <title>The Global Catalogue of Microorganisms (GCM) 10K type strain sequencing project: providing services to taxonomists for standard genome sequencing and annotation.</title>
        <authorList>
            <consortium name="The Broad Institute Genomics Platform"/>
            <consortium name="The Broad Institute Genome Sequencing Center for Infectious Disease"/>
            <person name="Wu L."/>
            <person name="Ma J."/>
        </authorList>
    </citation>
    <scope>NUCLEOTIDE SEQUENCE [LARGE SCALE GENOMIC DNA]</scope>
    <source>
        <strain evidence="13">XZYJT-10</strain>
    </source>
</reference>
<evidence type="ECO:0000256" key="9">
    <source>
        <dbReference type="ARBA" id="ARBA00023212"/>
    </source>
</evidence>
<accession>A0ABW2HM86</accession>
<dbReference type="SMART" id="SM00028">
    <property type="entry name" value="TPR"/>
    <property type="match status" value="6"/>
</dbReference>
<comment type="similarity">
    <text evidence="2">Belongs to the kinesin light chain family.</text>
</comment>
<dbReference type="SUPFAM" id="SSF52540">
    <property type="entry name" value="P-loop containing nucleoside triphosphate hydrolases"/>
    <property type="match status" value="1"/>
</dbReference>
<evidence type="ECO:0000256" key="2">
    <source>
        <dbReference type="ARBA" id="ARBA00009622"/>
    </source>
</evidence>
<evidence type="ECO:0000256" key="1">
    <source>
        <dbReference type="ARBA" id="ARBA00004245"/>
    </source>
</evidence>
<evidence type="ECO:0000256" key="5">
    <source>
        <dbReference type="ARBA" id="ARBA00022737"/>
    </source>
</evidence>
<evidence type="ECO:0000313" key="13">
    <source>
        <dbReference type="Proteomes" id="UP001596548"/>
    </source>
</evidence>
<dbReference type="InterPro" id="IPR002182">
    <property type="entry name" value="NB-ARC"/>
</dbReference>
<dbReference type="PANTHER" id="PTHR45783">
    <property type="entry name" value="KINESIN LIGHT CHAIN"/>
    <property type="match status" value="1"/>
</dbReference>
<dbReference type="Gene3D" id="1.25.40.10">
    <property type="entry name" value="Tetratricopeptide repeat domain"/>
    <property type="match status" value="2"/>
</dbReference>
<dbReference type="Proteomes" id="UP001596548">
    <property type="component" value="Unassembled WGS sequence"/>
</dbReference>
<evidence type="ECO:0000256" key="8">
    <source>
        <dbReference type="ARBA" id="ARBA00023175"/>
    </source>
</evidence>
<dbReference type="PANTHER" id="PTHR45783:SF3">
    <property type="entry name" value="KINESIN LIGHT CHAIN"/>
    <property type="match status" value="1"/>
</dbReference>
<feature type="region of interest" description="Disordered" evidence="10">
    <location>
        <begin position="218"/>
        <end position="254"/>
    </location>
</feature>
<proteinExistence type="inferred from homology"/>
<dbReference type="InterPro" id="IPR027417">
    <property type="entry name" value="P-loop_NTPase"/>
</dbReference>
<dbReference type="Pfam" id="PF13374">
    <property type="entry name" value="TPR_10"/>
    <property type="match status" value="2"/>
</dbReference>
<keyword evidence="13" id="KW-1185">Reference proteome</keyword>